<gene>
    <name evidence="2" type="ORF">C0184_06370</name>
</gene>
<dbReference type="PROSITE" id="PS51257">
    <property type="entry name" value="PROKAR_LIPOPROTEIN"/>
    <property type="match status" value="1"/>
</dbReference>
<evidence type="ECO:0000313" key="2">
    <source>
        <dbReference type="EMBL" id="PMP82803.1"/>
    </source>
</evidence>
<dbReference type="PANTHER" id="PTHR35273:SF2">
    <property type="entry name" value="ALPHA-GALACTOSIDASE"/>
    <property type="match status" value="1"/>
</dbReference>
<dbReference type="InterPro" id="IPR013785">
    <property type="entry name" value="Aldolase_TIM"/>
</dbReference>
<dbReference type="EMBL" id="PNIQ01000417">
    <property type="protein sequence ID" value="PMP82803.1"/>
    <property type="molecule type" value="Genomic_DNA"/>
</dbReference>
<proteinExistence type="predicted"/>
<dbReference type="Pfam" id="PF03537">
    <property type="entry name" value="Glyco_hydro_114"/>
    <property type="match status" value="1"/>
</dbReference>
<organism evidence="2 3">
    <name type="scientific">Chloroflexus aggregans</name>
    <dbReference type="NCBI Taxonomy" id="152260"/>
    <lineage>
        <taxon>Bacteria</taxon>
        <taxon>Bacillati</taxon>
        <taxon>Chloroflexota</taxon>
        <taxon>Chloroflexia</taxon>
        <taxon>Chloroflexales</taxon>
        <taxon>Chloroflexineae</taxon>
        <taxon>Chloroflexaceae</taxon>
        <taxon>Chloroflexus</taxon>
    </lineage>
</organism>
<evidence type="ECO:0000259" key="1">
    <source>
        <dbReference type="Pfam" id="PF03537"/>
    </source>
</evidence>
<feature type="domain" description="Glycoside-hydrolase family GH114 TIM-barrel" evidence="1">
    <location>
        <begin position="51"/>
        <end position="268"/>
    </location>
</feature>
<protein>
    <submittedName>
        <fullName evidence="2">Endo alpha-1,4 polygalactosaminidase</fullName>
    </submittedName>
</protein>
<dbReference type="SUPFAM" id="SSF51445">
    <property type="entry name" value="(Trans)glycosidases"/>
    <property type="match status" value="1"/>
</dbReference>
<sequence>MQVLRSLWFVGWVALLFGACQSPMNVPSSSSPAVSASIPHAPRPDVPQQARWQIQYTGDLKLDLDVEVFNLDLFDTSPEDIALLHQRGVFVMCYFNAGAYEDWRSDAHLFPTDVLGAAMAGWSGERWLDIRRVDLLTPIMEARLDLARAKGCDGVDPDNVNGYVNETGFSLTAADQQRYNIWLATAAHQRGLFIGLKNDGEQSEALAPYFDWALNESCFFYDECDSLQPFLRSGKPVFVIEYHLEPESFCETANRMNINALHKRRDLDAYRVDCREWSH</sequence>
<evidence type="ECO:0000313" key="3">
    <source>
        <dbReference type="Proteomes" id="UP000243376"/>
    </source>
</evidence>
<dbReference type="InterPro" id="IPR004352">
    <property type="entry name" value="GH114_TIM-barrel"/>
</dbReference>
<comment type="caution">
    <text evidence="2">The sequence shown here is derived from an EMBL/GenBank/DDBJ whole genome shotgun (WGS) entry which is preliminary data.</text>
</comment>
<accession>A0A2J6X764</accession>
<dbReference type="Gene3D" id="3.20.20.70">
    <property type="entry name" value="Aldolase class I"/>
    <property type="match status" value="1"/>
</dbReference>
<dbReference type="PANTHER" id="PTHR35273">
    <property type="entry name" value="ALPHA-1,4 POLYGALACTOSAMINIDASE, PUTATIVE (AFU_ORTHOLOGUE AFUA_3G07890)-RELATED"/>
    <property type="match status" value="1"/>
</dbReference>
<dbReference type="InterPro" id="IPR017853">
    <property type="entry name" value="GH"/>
</dbReference>
<dbReference type="AlphaFoldDB" id="A0A2J6X764"/>
<reference evidence="2 3" key="1">
    <citation type="submission" date="2018-01" db="EMBL/GenBank/DDBJ databases">
        <title>Metagenomic assembled genomes from two thermal pools in the Uzon Caldera, Kamchatka, Russia.</title>
        <authorList>
            <person name="Wilkins L."/>
            <person name="Ettinger C."/>
        </authorList>
    </citation>
    <scope>NUCLEOTIDE SEQUENCE [LARGE SCALE GENOMIC DNA]</scope>
    <source>
        <strain evidence="2">ZAV-02</strain>
    </source>
</reference>
<dbReference type="Proteomes" id="UP000243376">
    <property type="component" value="Unassembled WGS sequence"/>
</dbReference>
<name>A0A2J6X764_9CHLR</name>